<dbReference type="PANTHER" id="PTHR10907">
    <property type="entry name" value="REGUCALCIN"/>
    <property type="match status" value="1"/>
</dbReference>
<comment type="similarity">
    <text evidence="1">Belongs to the SMP-30/CGR1 family.</text>
</comment>
<protein>
    <submittedName>
        <fullName evidence="3">Gluconolactonase</fullName>
    </submittedName>
</protein>
<dbReference type="GO" id="GO:0019853">
    <property type="term" value="P:L-ascorbic acid biosynthetic process"/>
    <property type="evidence" value="ECO:0007669"/>
    <property type="project" value="TreeGrafter"/>
</dbReference>
<dbReference type="SUPFAM" id="SSF63829">
    <property type="entry name" value="Calcium-dependent phosphotriesterase"/>
    <property type="match status" value="1"/>
</dbReference>
<evidence type="ECO:0000313" key="4">
    <source>
        <dbReference type="Proteomes" id="UP000475545"/>
    </source>
</evidence>
<name>A0A6L7GYL3_9ACTN</name>
<keyword evidence="4" id="KW-1185">Reference proteome</keyword>
<feature type="domain" description="SMP-30/Gluconolactonase/LRE-like region" evidence="2">
    <location>
        <begin position="18"/>
        <end position="274"/>
    </location>
</feature>
<dbReference type="Proteomes" id="UP000475545">
    <property type="component" value="Unassembled WGS sequence"/>
</dbReference>
<reference evidence="3 4" key="1">
    <citation type="submission" date="2019-11" db="EMBL/GenBank/DDBJ databases">
        <title>Gordonia sp. nov., a novel actinobacterium isolated from mangrove soil in Hainan.</title>
        <authorList>
            <person name="Huang X."/>
            <person name="Xie Y."/>
            <person name="Chu X."/>
            <person name="Xiao K."/>
        </authorList>
    </citation>
    <scope>NUCLEOTIDE SEQUENCE [LARGE SCALE GENOMIC DNA]</scope>
    <source>
        <strain evidence="3 4">HNM0687</strain>
    </source>
</reference>
<accession>A0A6L7GYL3</accession>
<dbReference type="Gene3D" id="2.120.10.30">
    <property type="entry name" value="TolB, C-terminal domain"/>
    <property type="match status" value="1"/>
</dbReference>
<dbReference type="PANTHER" id="PTHR10907:SF47">
    <property type="entry name" value="REGUCALCIN"/>
    <property type="match status" value="1"/>
</dbReference>
<dbReference type="InterPro" id="IPR011042">
    <property type="entry name" value="6-blade_b-propeller_TolB-like"/>
</dbReference>
<dbReference type="RefSeq" id="WP_160904629.1">
    <property type="nucleotide sequence ID" value="NZ_CP102850.1"/>
</dbReference>
<dbReference type="AlphaFoldDB" id="A0A6L7GYL3"/>
<proteinExistence type="inferred from homology"/>
<dbReference type="GO" id="GO:0004341">
    <property type="term" value="F:gluconolactonase activity"/>
    <property type="evidence" value="ECO:0007669"/>
    <property type="project" value="TreeGrafter"/>
</dbReference>
<evidence type="ECO:0000256" key="1">
    <source>
        <dbReference type="ARBA" id="ARBA00008853"/>
    </source>
</evidence>
<dbReference type="Pfam" id="PF08450">
    <property type="entry name" value="SGL"/>
    <property type="match status" value="1"/>
</dbReference>
<comment type="caution">
    <text evidence="3">The sequence shown here is derived from an EMBL/GenBank/DDBJ whole genome shotgun (WGS) entry which is preliminary data.</text>
</comment>
<dbReference type="EMBL" id="WMBR01000014">
    <property type="protein sequence ID" value="MXP24431.1"/>
    <property type="molecule type" value="Genomic_DNA"/>
</dbReference>
<dbReference type="InterPro" id="IPR013658">
    <property type="entry name" value="SGL"/>
</dbReference>
<organism evidence="3 4">
    <name type="scientific">Gordonia mangrovi</name>
    <dbReference type="NCBI Taxonomy" id="2665643"/>
    <lineage>
        <taxon>Bacteria</taxon>
        <taxon>Bacillati</taxon>
        <taxon>Actinomycetota</taxon>
        <taxon>Actinomycetes</taxon>
        <taxon>Mycobacteriales</taxon>
        <taxon>Gordoniaceae</taxon>
        <taxon>Gordonia</taxon>
    </lineage>
</organism>
<evidence type="ECO:0000259" key="2">
    <source>
        <dbReference type="Pfam" id="PF08450"/>
    </source>
</evidence>
<gene>
    <name evidence="3" type="ORF">GIY30_24220</name>
</gene>
<dbReference type="GO" id="GO:0005509">
    <property type="term" value="F:calcium ion binding"/>
    <property type="evidence" value="ECO:0007669"/>
    <property type="project" value="TreeGrafter"/>
</dbReference>
<evidence type="ECO:0000313" key="3">
    <source>
        <dbReference type="EMBL" id="MXP24431.1"/>
    </source>
</evidence>
<sequence length="299" mass="31756">MTTASAVTTVIDGRAFLECPRWHQGRLWVSDLYAKEVLSLNVDGTDVRVEATLDDQPSGLGWLPDGRLLIVSMVDGLLLVRDDADDPTSLSVHADVSSLATGKLNDMVVDDAGHAFISTFGMEFRSRSYVESAVLIHVAPDGAADVAAGDLLFPNGSVIFGSAADEVRTLVIAESMGNRLTAFDVDRSGGLSNRRVWAAFGPEVPRTSVRDAMAAAQVAPDGICAGADETIWVADALHQRVIRVAEGGQIVDEKAFPTGVFACALGGRDADVLFGCAAESSSEHKRRDTREASLLSIRL</sequence>